<evidence type="ECO:0000313" key="1">
    <source>
        <dbReference type="EMBL" id="EHH68354.1"/>
    </source>
</evidence>
<reference evidence="1 2" key="1">
    <citation type="submission" date="2011-10" db="EMBL/GenBank/DDBJ databases">
        <title>Genome sequence of Gluconobacter morbifer G707, isolated from Drosophila gut.</title>
        <authorList>
            <person name="Lee W.-J."/>
            <person name="Kim E.-K."/>
        </authorList>
    </citation>
    <scope>NUCLEOTIDE SEQUENCE [LARGE SCALE GENOMIC DNA]</scope>
    <source>
        <strain evidence="1 2">G707</strain>
    </source>
</reference>
<comment type="caution">
    <text evidence="1">The sequence shown here is derived from an EMBL/GenBank/DDBJ whole genome shotgun (WGS) entry which is preliminary data.</text>
</comment>
<dbReference type="eggNOG" id="ENOG5032YTS">
    <property type="taxonomic scope" value="Bacteria"/>
</dbReference>
<name>G6XHY0_9PROT</name>
<organism evidence="1 2">
    <name type="scientific">Gluconobacter morbifer G707</name>
    <dbReference type="NCBI Taxonomy" id="1088869"/>
    <lineage>
        <taxon>Bacteria</taxon>
        <taxon>Pseudomonadati</taxon>
        <taxon>Pseudomonadota</taxon>
        <taxon>Alphaproteobacteria</taxon>
        <taxon>Acetobacterales</taxon>
        <taxon>Acetobacteraceae</taxon>
        <taxon>Gluconobacter</taxon>
    </lineage>
</organism>
<accession>G6XHY0</accession>
<keyword evidence="2" id="KW-1185">Reference proteome</keyword>
<dbReference type="Proteomes" id="UP000004949">
    <property type="component" value="Unassembled WGS sequence"/>
</dbReference>
<evidence type="ECO:0000313" key="2">
    <source>
        <dbReference type="Proteomes" id="UP000004949"/>
    </source>
</evidence>
<proteinExistence type="predicted"/>
<protein>
    <recommendedName>
        <fullName evidence="3">Peptidase C39-like domain-containing protein</fullName>
    </recommendedName>
</protein>
<gene>
    <name evidence="1" type="ORF">GMO_11240</name>
</gene>
<dbReference type="Gene3D" id="3.90.70.10">
    <property type="entry name" value="Cysteine proteinases"/>
    <property type="match status" value="1"/>
</dbReference>
<dbReference type="RefSeq" id="WP_008851273.1">
    <property type="nucleotide sequence ID" value="NZ_AGQV01000002.1"/>
</dbReference>
<evidence type="ECO:0008006" key="3">
    <source>
        <dbReference type="Google" id="ProtNLM"/>
    </source>
</evidence>
<sequence length="269" mass="29372">MSAPFTGRCLGKRPPRHDPRTYRLAPLLAEKLPAIPASKDWSAGVPYQMWGNDRYGCCAFAAYAALVATWTQAAQALVVLATTTVLTAYADVTGFDPATGANDNGTVLLDELNYWRRTGLPRPGQTLDVLTAYGSIPPSDEDGLKRAICYLGGVLAGVVMPKGFLSLGLGETWDLDRLSGDELTPAGGHAIALVGYTVEGVFFNTWGTRTFMPWSTFAAIADEAYGLLSRENWLTYSRSFPRRRRVRRARERAAGSLIVTFSDQNQVNR</sequence>
<dbReference type="EMBL" id="AGQV01000002">
    <property type="protein sequence ID" value="EHH68354.1"/>
    <property type="molecule type" value="Genomic_DNA"/>
</dbReference>
<dbReference type="PATRIC" id="fig|1088869.3.peg.1123"/>
<dbReference type="SUPFAM" id="SSF54001">
    <property type="entry name" value="Cysteine proteinases"/>
    <property type="match status" value="1"/>
</dbReference>
<dbReference type="InterPro" id="IPR038765">
    <property type="entry name" value="Papain-like_cys_pep_sf"/>
</dbReference>
<dbReference type="AlphaFoldDB" id="G6XHY0"/>
<dbReference type="STRING" id="1088869.GMO_11240"/>